<feature type="domain" description="DUF1618" evidence="1">
    <location>
        <begin position="14"/>
        <end position="141"/>
    </location>
</feature>
<evidence type="ECO:0000313" key="2">
    <source>
        <dbReference type="EMBL" id="KAF8730943.1"/>
    </source>
</evidence>
<dbReference type="OrthoDB" id="784053at2759"/>
<organism evidence="2 3">
    <name type="scientific">Digitaria exilis</name>
    <dbReference type="NCBI Taxonomy" id="1010633"/>
    <lineage>
        <taxon>Eukaryota</taxon>
        <taxon>Viridiplantae</taxon>
        <taxon>Streptophyta</taxon>
        <taxon>Embryophyta</taxon>
        <taxon>Tracheophyta</taxon>
        <taxon>Spermatophyta</taxon>
        <taxon>Magnoliopsida</taxon>
        <taxon>Liliopsida</taxon>
        <taxon>Poales</taxon>
        <taxon>Poaceae</taxon>
        <taxon>PACMAD clade</taxon>
        <taxon>Panicoideae</taxon>
        <taxon>Panicodae</taxon>
        <taxon>Paniceae</taxon>
        <taxon>Anthephorinae</taxon>
        <taxon>Digitaria</taxon>
    </lineage>
</organism>
<evidence type="ECO:0000259" key="1">
    <source>
        <dbReference type="Pfam" id="PF07762"/>
    </source>
</evidence>
<protein>
    <recommendedName>
        <fullName evidence="1">DUF1618 domain-containing protein</fullName>
    </recommendedName>
</protein>
<dbReference type="PANTHER" id="PTHR33074:SF75">
    <property type="entry name" value="OS01G0189800 PROTEIN"/>
    <property type="match status" value="1"/>
</dbReference>
<dbReference type="InterPro" id="IPR011676">
    <property type="entry name" value="DUF1618"/>
</dbReference>
<dbReference type="EMBL" id="JACEFO010001613">
    <property type="protein sequence ID" value="KAF8730943.1"/>
    <property type="molecule type" value="Genomic_DNA"/>
</dbReference>
<reference evidence="2" key="1">
    <citation type="submission" date="2020-07" db="EMBL/GenBank/DDBJ databases">
        <title>Genome sequence and genetic diversity analysis of an under-domesticated orphan crop, white fonio (Digitaria exilis).</title>
        <authorList>
            <person name="Bennetzen J.L."/>
            <person name="Chen S."/>
            <person name="Ma X."/>
            <person name="Wang X."/>
            <person name="Yssel A.E.J."/>
            <person name="Chaluvadi S.R."/>
            <person name="Johnson M."/>
            <person name="Gangashetty P."/>
            <person name="Hamidou F."/>
            <person name="Sanogo M.D."/>
            <person name="Zwaenepoel A."/>
            <person name="Wallace J."/>
            <person name="Van De Peer Y."/>
            <person name="Van Deynze A."/>
        </authorList>
    </citation>
    <scope>NUCLEOTIDE SEQUENCE</scope>
    <source>
        <tissue evidence="2">Leaves</tissue>
    </source>
</reference>
<dbReference type="Proteomes" id="UP000636709">
    <property type="component" value="Unassembled WGS sequence"/>
</dbReference>
<sequence>MIIADMQSESEGKDAVPPRLQYVPLPVDMDSGDPDHSEYGRGYPQGSRCVCGTSHGIKFVSVDRRHTSNWGVCHREMLRWNHTFRITTWLLRKDDYTWRRDATMYEQELWDTLDYSGDHYLFPRVVPEHPIVNMDNPDIVCFRLRKTHYSFDSPIWMIEVDMKKKVLLSATDYTLEASSLRKERMRPSHHASYALGDTRATMGGTKDRDLVRIEAHLFRCGSDEWKVFKKLQVNGANGGGDLPPRLWYVPFPVDRVKEIPGHYDRGFPQDSRCVCATHDGIKFLKKNRYNFEEPAWMIEADMKKKALQAWTGSIKTAIRASQGFSVVSSEIPRYLYGGGEACKKRRQ</sequence>
<name>A0A835KI68_9POAL</name>
<comment type="caution">
    <text evidence="2">The sequence shown here is derived from an EMBL/GenBank/DDBJ whole genome shotgun (WGS) entry which is preliminary data.</text>
</comment>
<proteinExistence type="predicted"/>
<dbReference type="AlphaFoldDB" id="A0A835KI68"/>
<dbReference type="PANTHER" id="PTHR33074">
    <property type="entry name" value="EXPRESSED PROTEIN-RELATED"/>
    <property type="match status" value="1"/>
</dbReference>
<keyword evidence="3" id="KW-1185">Reference proteome</keyword>
<accession>A0A835KI68</accession>
<gene>
    <name evidence="2" type="ORF">HU200_016818</name>
</gene>
<evidence type="ECO:0000313" key="3">
    <source>
        <dbReference type="Proteomes" id="UP000636709"/>
    </source>
</evidence>
<dbReference type="Pfam" id="PF07762">
    <property type="entry name" value="DUF1618"/>
    <property type="match status" value="1"/>
</dbReference>